<accession>A0A2G8SIK4</accession>
<proteinExistence type="predicted"/>
<comment type="caution">
    <text evidence="1">The sequence shown here is derived from an EMBL/GenBank/DDBJ whole genome shotgun (WGS) entry which is preliminary data.</text>
</comment>
<dbReference type="AlphaFoldDB" id="A0A2G8SIK4"/>
<gene>
    <name evidence="1" type="ORF">GSI_04170</name>
</gene>
<evidence type="ECO:0000313" key="1">
    <source>
        <dbReference type="EMBL" id="PIL33547.1"/>
    </source>
</evidence>
<name>A0A2G8SIK4_9APHY</name>
<reference evidence="1 2" key="1">
    <citation type="journal article" date="2015" name="Sci. Rep.">
        <title>Chromosome-level genome map provides insights into diverse defense mechanisms in the medicinal fungus Ganoderma sinense.</title>
        <authorList>
            <person name="Zhu Y."/>
            <person name="Xu J."/>
            <person name="Sun C."/>
            <person name="Zhou S."/>
            <person name="Xu H."/>
            <person name="Nelson D.R."/>
            <person name="Qian J."/>
            <person name="Song J."/>
            <person name="Luo H."/>
            <person name="Xiang L."/>
            <person name="Li Y."/>
            <person name="Xu Z."/>
            <person name="Ji A."/>
            <person name="Wang L."/>
            <person name="Lu S."/>
            <person name="Hayward A."/>
            <person name="Sun W."/>
            <person name="Li X."/>
            <person name="Schwartz D.C."/>
            <person name="Wang Y."/>
            <person name="Chen S."/>
        </authorList>
    </citation>
    <scope>NUCLEOTIDE SEQUENCE [LARGE SCALE GENOMIC DNA]</scope>
    <source>
        <strain evidence="1 2">ZZ0214-1</strain>
    </source>
</reference>
<dbReference type="EMBL" id="AYKW01000007">
    <property type="protein sequence ID" value="PIL33547.1"/>
    <property type="molecule type" value="Genomic_DNA"/>
</dbReference>
<sequence>MFSENSRAGLVRWRQCPAQTGGQRCGSGLDALTSTVTIQKSSRQSLPLKAFIYGSTTSAQQFHETQTDTCETWKAKVIIRDAARARHAYWTEPSPASYQLQLGFSWL</sequence>
<protein>
    <submittedName>
        <fullName evidence="1">Uncharacterized protein</fullName>
    </submittedName>
</protein>
<dbReference type="Proteomes" id="UP000230002">
    <property type="component" value="Unassembled WGS sequence"/>
</dbReference>
<organism evidence="1 2">
    <name type="scientific">Ganoderma sinense ZZ0214-1</name>
    <dbReference type="NCBI Taxonomy" id="1077348"/>
    <lineage>
        <taxon>Eukaryota</taxon>
        <taxon>Fungi</taxon>
        <taxon>Dikarya</taxon>
        <taxon>Basidiomycota</taxon>
        <taxon>Agaricomycotina</taxon>
        <taxon>Agaricomycetes</taxon>
        <taxon>Polyporales</taxon>
        <taxon>Polyporaceae</taxon>
        <taxon>Ganoderma</taxon>
    </lineage>
</organism>
<keyword evidence="2" id="KW-1185">Reference proteome</keyword>
<evidence type="ECO:0000313" key="2">
    <source>
        <dbReference type="Proteomes" id="UP000230002"/>
    </source>
</evidence>